<protein>
    <submittedName>
        <fullName evidence="2">RNA-binding protein</fullName>
    </submittedName>
</protein>
<dbReference type="Pfam" id="PF13275">
    <property type="entry name" value="S4_2"/>
    <property type="match status" value="1"/>
</dbReference>
<dbReference type="SUPFAM" id="SSF55174">
    <property type="entry name" value="Alpha-L RNA-binding motif"/>
    <property type="match status" value="1"/>
</dbReference>
<proteinExistence type="predicted"/>
<sequence length="75" mass="8301">MAEEIVTIHTEYITLDAFLKWTGVADTCGQAKALIAAGLVHVNGEPELRRGRKLRAGDRVRLEGGGQWLIRREGE</sequence>
<dbReference type="PROSITE" id="PS50889">
    <property type="entry name" value="S4"/>
    <property type="match status" value="1"/>
</dbReference>
<reference evidence="2" key="1">
    <citation type="submission" date="2017-11" db="EMBL/GenBank/DDBJ databases">
        <title>Three new genomes from thermophilic consortium.</title>
        <authorList>
            <person name="Quaggio R."/>
            <person name="Amgarten D."/>
            <person name="Setubal J.C."/>
        </authorList>
    </citation>
    <scope>NUCLEOTIDE SEQUENCE</scope>
    <source>
        <strain evidence="2">ZCTH01-B2</strain>
    </source>
</reference>
<dbReference type="GO" id="GO:0003723">
    <property type="term" value="F:RNA binding"/>
    <property type="evidence" value="ECO:0007669"/>
    <property type="project" value="UniProtKB-KW"/>
</dbReference>
<organism evidence="2 3">
    <name type="scientific">Symbiobacterium thermophilum</name>
    <dbReference type="NCBI Taxonomy" id="2734"/>
    <lineage>
        <taxon>Bacteria</taxon>
        <taxon>Bacillati</taxon>
        <taxon>Bacillota</taxon>
        <taxon>Clostridia</taxon>
        <taxon>Eubacteriales</taxon>
        <taxon>Symbiobacteriaceae</taxon>
        <taxon>Symbiobacterium</taxon>
    </lineage>
</organism>
<keyword evidence="1" id="KW-0694">RNA-binding</keyword>
<dbReference type="RefSeq" id="WP_273378689.1">
    <property type="nucleotide sequence ID" value="NZ_PIUK01000041.1"/>
</dbReference>
<gene>
    <name evidence="2" type="ORF">CWE10_06245</name>
</gene>
<dbReference type="EMBL" id="PIUK01000041">
    <property type="protein sequence ID" value="MBY6275812.1"/>
    <property type="molecule type" value="Genomic_DNA"/>
</dbReference>
<evidence type="ECO:0000256" key="1">
    <source>
        <dbReference type="PROSITE-ProRule" id="PRU00182"/>
    </source>
</evidence>
<dbReference type="Proteomes" id="UP000732377">
    <property type="component" value="Unassembled WGS sequence"/>
</dbReference>
<accession>A0A953LJG2</accession>
<dbReference type="Gene3D" id="3.10.290.10">
    <property type="entry name" value="RNA-binding S4 domain"/>
    <property type="match status" value="1"/>
</dbReference>
<dbReference type="CDD" id="cd00165">
    <property type="entry name" value="S4"/>
    <property type="match status" value="1"/>
</dbReference>
<evidence type="ECO:0000313" key="2">
    <source>
        <dbReference type="EMBL" id="MBY6275812.1"/>
    </source>
</evidence>
<comment type="caution">
    <text evidence="2">The sequence shown here is derived from an EMBL/GenBank/DDBJ whole genome shotgun (WGS) entry which is preliminary data.</text>
</comment>
<dbReference type="AlphaFoldDB" id="A0A953LJG2"/>
<evidence type="ECO:0000313" key="3">
    <source>
        <dbReference type="Proteomes" id="UP000732377"/>
    </source>
</evidence>
<dbReference type="InterPro" id="IPR036986">
    <property type="entry name" value="S4_RNA-bd_sf"/>
</dbReference>
<name>A0A953LJG2_SYMTR</name>